<dbReference type="FunFam" id="3.40.50.150:FF:000064">
    <property type="entry name" value="2-methoxy-6-polyprenyl-1,4-benzoquinol methylase, mitochondrial"/>
    <property type="match status" value="1"/>
</dbReference>
<dbReference type="GO" id="GO:0008425">
    <property type="term" value="F:2-methoxy-6-polyprenyl-1,4-benzoquinol methyltransferase activity"/>
    <property type="evidence" value="ECO:0007669"/>
    <property type="project" value="UniProtKB-UniRule"/>
</dbReference>
<feature type="binding site" evidence="6">
    <location>
        <position position="88"/>
    </location>
    <ligand>
        <name>S-adenosyl-L-methionine</name>
        <dbReference type="ChEBI" id="CHEBI:59789"/>
    </ligand>
</feature>
<keyword evidence="4 6" id="KW-0949">S-adenosyl-L-methionine</keyword>
<dbReference type="NCBIfam" id="NF001244">
    <property type="entry name" value="PRK00216.1-5"/>
    <property type="match status" value="1"/>
</dbReference>
<keyword evidence="6" id="KW-0472">Membrane</keyword>
<name>A0A7E4W620_PANRE</name>
<dbReference type="InterPro" id="IPR004033">
    <property type="entry name" value="UbiE/COQ5_MeTrFase"/>
</dbReference>
<evidence type="ECO:0000256" key="2">
    <source>
        <dbReference type="ARBA" id="ARBA00022679"/>
    </source>
</evidence>
<keyword evidence="2 6" id="KW-0808">Transferase</keyword>
<evidence type="ECO:0000256" key="4">
    <source>
        <dbReference type="ARBA" id="ARBA00022691"/>
    </source>
</evidence>
<evidence type="ECO:0000256" key="6">
    <source>
        <dbReference type="HAMAP-Rule" id="MF_03191"/>
    </source>
</evidence>
<evidence type="ECO:0000256" key="1">
    <source>
        <dbReference type="ARBA" id="ARBA00022603"/>
    </source>
</evidence>
<sequence length="270" mass="30695">MLRPSLTPFLRLTQRISSRSATTHFGYEQVPEEEKQKRVHTVFANVADKYDLMNDAMSVGVHRLWKDYYVQRAKPQPNSKVIDVGGGTGDIAFRMLKQMQRDPKGDGDITVFDINQNMLDVGQHRAESDPSVNLKKLSWVCGNAEALPFEDNQFDLYTIAFCIRNCTHVDKVIAEAYRVLKPNGKFTVLEFSQITPVLAPFYDLYSFQVIPVLGQVLASDYNSYKYLVESIRMFPNQEKFAEMIKDAGFTDVSYENLSLGICAIHTGVKK</sequence>
<keyword evidence="3 6" id="KW-0831">Ubiquinone biosynthesis</keyword>
<evidence type="ECO:0000256" key="5">
    <source>
        <dbReference type="ARBA" id="ARBA00046387"/>
    </source>
</evidence>
<dbReference type="InterPro" id="IPR023576">
    <property type="entry name" value="UbiE/COQ5_MeTrFase_CS"/>
</dbReference>
<dbReference type="EC" id="2.1.1.201" evidence="6"/>
<keyword evidence="7" id="KW-1185">Reference proteome</keyword>
<evidence type="ECO:0000256" key="3">
    <source>
        <dbReference type="ARBA" id="ARBA00022688"/>
    </source>
</evidence>
<keyword evidence="1 6" id="KW-0489">Methyltransferase</keyword>
<keyword evidence="6" id="KW-0496">Mitochondrion</keyword>
<dbReference type="Proteomes" id="UP000492821">
    <property type="component" value="Unassembled WGS sequence"/>
</dbReference>
<dbReference type="CDD" id="cd02440">
    <property type="entry name" value="AdoMet_MTases"/>
    <property type="match status" value="1"/>
</dbReference>
<comment type="subcellular location">
    <subcellularLocation>
        <location evidence="6">Mitochondrion inner membrane</location>
        <topology evidence="6">Peripheral membrane protein</topology>
        <orientation evidence="6">Matrix side</orientation>
    </subcellularLocation>
</comment>
<comment type="similarity">
    <text evidence="6">Belongs to the class I-like SAM-binding methyltransferase superfamily. MenG/UbiE family.</text>
</comment>
<dbReference type="PANTHER" id="PTHR43591">
    <property type="entry name" value="METHYLTRANSFERASE"/>
    <property type="match status" value="1"/>
</dbReference>
<protein>
    <recommendedName>
        <fullName evidence="6">2-methoxy-6-polyprenyl-1,4-benzoquinol methylase, mitochondrial</fullName>
        <ecNumber evidence="6">2.1.1.201</ecNumber>
    </recommendedName>
    <alternativeName>
        <fullName evidence="6">Ubiquinone biosynthesis methyltransferase COQ5</fullName>
    </alternativeName>
</protein>
<accession>A0A7E4W620</accession>
<dbReference type="InterPro" id="IPR029063">
    <property type="entry name" value="SAM-dependent_MTases_sf"/>
</dbReference>
<dbReference type="PROSITE" id="PS51608">
    <property type="entry name" value="SAM_MT_UBIE"/>
    <property type="match status" value="1"/>
</dbReference>
<comment type="subunit">
    <text evidence="5">Component of a multi-subunit COQ enzyme complex, composed of at least COQ3, COQ4, COQ5, COQ6, COQ7 and COQ9. Interacts with PYURF; the interaction is direct, stabilizes COQ5 protein and associates PYURF with COQ enzyme complex.</text>
</comment>
<dbReference type="Pfam" id="PF01209">
    <property type="entry name" value="Ubie_methyltran"/>
    <property type="match status" value="1"/>
</dbReference>
<dbReference type="UniPathway" id="UPA00232"/>
<dbReference type="WBParaSite" id="Pan_g7476.t1">
    <property type="protein sequence ID" value="Pan_g7476.t1"/>
    <property type="gene ID" value="Pan_g7476"/>
</dbReference>
<comment type="catalytic activity">
    <reaction evidence="6">
        <text>a 2-methoxy-6-(all-trans-polyprenyl)benzene-1,4-diol + S-adenosyl-L-methionine = a 5-methoxy-2-methyl-3-(all-trans-polyprenyl)benzene-1,4-diol + S-adenosyl-L-homocysteine + H(+)</text>
        <dbReference type="Rhea" id="RHEA:28286"/>
        <dbReference type="Rhea" id="RHEA-COMP:10858"/>
        <dbReference type="Rhea" id="RHEA-COMP:10859"/>
        <dbReference type="ChEBI" id="CHEBI:15378"/>
        <dbReference type="ChEBI" id="CHEBI:57856"/>
        <dbReference type="ChEBI" id="CHEBI:59789"/>
        <dbReference type="ChEBI" id="CHEBI:84166"/>
        <dbReference type="ChEBI" id="CHEBI:84167"/>
        <dbReference type="EC" id="2.1.1.201"/>
    </reaction>
</comment>
<dbReference type="PANTHER" id="PTHR43591:SF24">
    <property type="entry name" value="2-METHOXY-6-POLYPRENYL-1,4-BENZOQUINOL METHYLASE, MITOCHONDRIAL"/>
    <property type="match status" value="1"/>
</dbReference>
<comment type="function">
    <text evidence="6">Methyltransferase required for the conversion of 2-polyprenyl-6-methoxy-1,4-benzoquinol (DDMQH2) to 2-polyprenyl-3-methyl-6-methoxy-1,4-benzoquinol (DMQH2).</text>
</comment>
<evidence type="ECO:0000313" key="8">
    <source>
        <dbReference type="WBParaSite" id="Pan_g7476.t1"/>
    </source>
</evidence>
<dbReference type="GO" id="GO:0031314">
    <property type="term" value="C:extrinsic component of mitochondrial inner membrane"/>
    <property type="evidence" value="ECO:0007669"/>
    <property type="project" value="UniProtKB-UniRule"/>
</dbReference>
<dbReference type="GO" id="GO:0032259">
    <property type="term" value="P:methylation"/>
    <property type="evidence" value="ECO:0007669"/>
    <property type="project" value="UniProtKB-KW"/>
</dbReference>
<dbReference type="AlphaFoldDB" id="A0A7E4W620"/>
<dbReference type="SUPFAM" id="SSF53335">
    <property type="entry name" value="S-adenosyl-L-methionine-dependent methyltransferases"/>
    <property type="match status" value="1"/>
</dbReference>
<dbReference type="Gene3D" id="3.40.50.150">
    <property type="entry name" value="Vaccinia Virus protein VP39"/>
    <property type="match status" value="1"/>
</dbReference>
<organism evidence="7 8">
    <name type="scientific">Panagrellus redivivus</name>
    <name type="common">Microworm</name>
    <dbReference type="NCBI Taxonomy" id="6233"/>
    <lineage>
        <taxon>Eukaryota</taxon>
        <taxon>Metazoa</taxon>
        <taxon>Ecdysozoa</taxon>
        <taxon>Nematoda</taxon>
        <taxon>Chromadorea</taxon>
        <taxon>Rhabditida</taxon>
        <taxon>Tylenchina</taxon>
        <taxon>Panagrolaimomorpha</taxon>
        <taxon>Panagrolaimoidea</taxon>
        <taxon>Panagrolaimidae</taxon>
        <taxon>Panagrellus</taxon>
    </lineage>
</organism>
<proteinExistence type="inferred from homology"/>
<evidence type="ECO:0000313" key="7">
    <source>
        <dbReference type="Proteomes" id="UP000492821"/>
    </source>
</evidence>
<dbReference type="NCBIfam" id="TIGR01934">
    <property type="entry name" value="MenG_MenH_UbiE"/>
    <property type="match status" value="1"/>
</dbReference>
<feature type="binding site" evidence="6">
    <location>
        <position position="113"/>
    </location>
    <ligand>
        <name>S-adenosyl-L-methionine</name>
        <dbReference type="ChEBI" id="CHEBI:59789"/>
    </ligand>
</feature>
<comment type="caution">
    <text evidence="6">Lacks conserved residue(s) required for the propagation of feature annotation.</text>
</comment>
<comment type="pathway">
    <text evidence="6">Cofactor biosynthesis; ubiquinone biosynthesis.</text>
</comment>
<dbReference type="HAMAP" id="MF_01813">
    <property type="entry name" value="MenG_UbiE_methyltr"/>
    <property type="match status" value="1"/>
</dbReference>
<keyword evidence="6" id="KW-0999">Mitochondrion inner membrane</keyword>
<reference evidence="8" key="2">
    <citation type="submission" date="2020-10" db="UniProtKB">
        <authorList>
            <consortium name="WormBaseParasite"/>
        </authorList>
    </citation>
    <scope>IDENTIFICATION</scope>
</reference>
<feature type="binding site" evidence="6">
    <location>
        <begin position="143"/>
        <end position="144"/>
    </location>
    <ligand>
        <name>S-adenosyl-L-methionine</name>
        <dbReference type="ChEBI" id="CHEBI:59789"/>
    </ligand>
</feature>
<reference evidence="7" key="1">
    <citation type="journal article" date="2013" name="Genetics">
        <title>The draft genome and transcriptome of Panagrellus redivivus are shaped by the harsh demands of a free-living lifestyle.</title>
        <authorList>
            <person name="Srinivasan J."/>
            <person name="Dillman A.R."/>
            <person name="Macchietto M.G."/>
            <person name="Heikkinen L."/>
            <person name="Lakso M."/>
            <person name="Fracchia K.M."/>
            <person name="Antoshechkin I."/>
            <person name="Mortazavi A."/>
            <person name="Wong G."/>
            <person name="Sternberg P.W."/>
        </authorList>
    </citation>
    <scope>NUCLEOTIDE SEQUENCE [LARGE SCALE GENOMIC DNA]</scope>
    <source>
        <strain evidence="7">MT8872</strain>
    </source>
</reference>
<dbReference type="PROSITE" id="PS01183">
    <property type="entry name" value="UBIE_1"/>
    <property type="match status" value="1"/>
</dbReference>